<feature type="domain" description="Aminotransferase class I/classII large" evidence="4">
    <location>
        <begin position="31"/>
        <end position="363"/>
    </location>
</feature>
<dbReference type="Gene3D" id="3.90.1150.10">
    <property type="entry name" value="Aspartate Aminotransferase, domain 1"/>
    <property type="match status" value="1"/>
</dbReference>
<dbReference type="GO" id="GO:0008483">
    <property type="term" value="F:transaminase activity"/>
    <property type="evidence" value="ECO:0007669"/>
    <property type="project" value="UniProtKB-KW"/>
</dbReference>
<dbReference type="InterPro" id="IPR015421">
    <property type="entry name" value="PyrdxlP-dep_Trfase_major"/>
</dbReference>
<dbReference type="GO" id="GO:0030170">
    <property type="term" value="F:pyridoxal phosphate binding"/>
    <property type="evidence" value="ECO:0007669"/>
    <property type="project" value="InterPro"/>
</dbReference>
<dbReference type="InterPro" id="IPR004839">
    <property type="entry name" value="Aminotransferase_I/II_large"/>
</dbReference>
<proteinExistence type="predicted"/>
<dbReference type="CDD" id="cd00609">
    <property type="entry name" value="AAT_like"/>
    <property type="match status" value="1"/>
</dbReference>
<evidence type="ECO:0000256" key="3">
    <source>
        <dbReference type="ARBA" id="ARBA00022679"/>
    </source>
</evidence>
<name>A0A6J6SQE0_9ZZZZ</name>
<dbReference type="PANTHER" id="PTHR42832:SF3">
    <property type="entry name" value="L-GLUTAMINE--4-(METHYLSULFANYL)-2-OXOBUTANOATE AMINOTRANSFERASE"/>
    <property type="match status" value="1"/>
</dbReference>
<dbReference type="InterPro" id="IPR015422">
    <property type="entry name" value="PyrdxlP-dep_Trfase_small"/>
</dbReference>
<gene>
    <name evidence="5" type="ORF">UFOPK2754_00892</name>
</gene>
<dbReference type="Pfam" id="PF00155">
    <property type="entry name" value="Aminotran_1_2"/>
    <property type="match status" value="1"/>
</dbReference>
<evidence type="ECO:0000256" key="2">
    <source>
        <dbReference type="ARBA" id="ARBA00022576"/>
    </source>
</evidence>
<dbReference type="PANTHER" id="PTHR42832">
    <property type="entry name" value="AMINO ACID AMINOTRANSFERASE"/>
    <property type="match status" value="1"/>
</dbReference>
<evidence type="ECO:0000313" key="5">
    <source>
        <dbReference type="EMBL" id="CAB4736973.1"/>
    </source>
</evidence>
<dbReference type="InterPro" id="IPR050881">
    <property type="entry name" value="LL-DAP_aminotransferase"/>
</dbReference>
<organism evidence="5">
    <name type="scientific">freshwater metagenome</name>
    <dbReference type="NCBI Taxonomy" id="449393"/>
    <lineage>
        <taxon>unclassified sequences</taxon>
        <taxon>metagenomes</taxon>
        <taxon>ecological metagenomes</taxon>
    </lineage>
</organism>
<evidence type="ECO:0000259" key="4">
    <source>
        <dbReference type="Pfam" id="PF00155"/>
    </source>
</evidence>
<protein>
    <submittedName>
        <fullName evidence="5">Unannotated protein</fullName>
    </submittedName>
</protein>
<dbReference type="InterPro" id="IPR015424">
    <property type="entry name" value="PyrdxlP-dep_Trfase"/>
</dbReference>
<dbReference type="InterPro" id="IPR004838">
    <property type="entry name" value="NHTrfase_class1_PyrdxlP-BS"/>
</dbReference>
<dbReference type="Gene3D" id="3.40.640.10">
    <property type="entry name" value="Type I PLP-dependent aspartate aminotransferase-like (Major domain)"/>
    <property type="match status" value="1"/>
</dbReference>
<comment type="cofactor">
    <cofactor evidence="1">
        <name>pyridoxal 5'-phosphate</name>
        <dbReference type="ChEBI" id="CHEBI:597326"/>
    </cofactor>
</comment>
<dbReference type="EMBL" id="CAEZYR010000024">
    <property type="protein sequence ID" value="CAB4736973.1"/>
    <property type="molecule type" value="Genomic_DNA"/>
</dbReference>
<sequence length="371" mass="39235">MTAIKGFVPPPYPYDRLDELKPMAAAHPGGLVDLSIGTPCDPPAPSVIAALGGSNAERGYPASIGSPKYREAASGWLARRFSVEVAPGHVAACVGTKEFVALLPQLLRLRNPSRDTILYPAISYPSYEMGAILGGCRAIAVPVDAQWRIDLSRIDEADAARALALWVNTPGNPAGGLDDLEAAAAWGRARGVPVFSDECYIEFTWAGPGRSILSSGIEGVVAVHSLSKRSNLAGARAGFYAGDPELVHYLSEVRKHAGLMVPGPVQSAAVAAFADDSHVDVQRDRYHARLVRMAGLLAGIGIEASLPQGGFYLWVPAPDGDAWALTRMLAERAGMLVAPGEFYGSAGAGHIRIAVVQPDDQIDLVEQRLAR</sequence>
<accession>A0A6J6SQE0</accession>
<reference evidence="5" key="1">
    <citation type="submission" date="2020-05" db="EMBL/GenBank/DDBJ databases">
        <authorList>
            <person name="Chiriac C."/>
            <person name="Salcher M."/>
            <person name="Ghai R."/>
            <person name="Kavagutti S V."/>
        </authorList>
    </citation>
    <scope>NUCLEOTIDE SEQUENCE</scope>
</reference>
<keyword evidence="3" id="KW-0808">Transferase</keyword>
<evidence type="ECO:0000256" key="1">
    <source>
        <dbReference type="ARBA" id="ARBA00001933"/>
    </source>
</evidence>
<keyword evidence="2" id="KW-0032">Aminotransferase</keyword>
<dbReference type="AlphaFoldDB" id="A0A6J6SQE0"/>
<dbReference type="PROSITE" id="PS00105">
    <property type="entry name" value="AA_TRANSFER_CLASS_1"/>
    <property type="match status" value="1"/>
</dbReference>
<dbReference type="SUPFAM" id="SSF53383">
    <property type="entry name" value="PLP-dependent transferases"/>
    <property type="match status" value="1"/>
</dbReference>